<feature type="binding site" evidence="9">
    <location>
        <position position="293"/>
    </location>
    <ligand>
        <name>diphosphate</name>
        <dbReference type="ChEBI" id="CHEBI:33019"/>
    </ligand>
</feature>
<dbReference type="RefSeq" id="WP_148604659.1">
    <property type="nucleotide sequence ID" value="NZ_BSUV01000001.1"/>
</dbReference>
<dbReference type="EMBL" id="SDGY01000001">
    <property type="protein sequence ID" value="TYC47144.1"/>
    <property type="molecule type" value="Genomic_DNA"/>
</dbReference>
<dbReference type="InterPro" id="IPR036068">
    <property type="entry name" value="Nicotinate_pribotase-like_C"/>
</dbReference>
<proteinExistence type="inferred from homology"/>
<dbReference type="PANTHER" id="PTHR43816:SF1">
    <property type="entry name" value="NICOTINAMIDE PHOSPHORIBOSYLTRANSFERASE"/>
    <property type="match status" value="1"/>
</dbReference>
<evidence type="ECO:0000256" key="8">
    <source>
        <dbReference type="ARBA" id="ARBA00047835"/>
    </source>
</evidence>
<accession>A0A6P2CNK3</accession>
<dbReference type="GO" id="GO:0009435">
    <property type="term" value="P:NAD+ biosynthetic process"/>
    <property type="evidence" value="ECO:0007669"/>
    <property type="project" value="InterPro"/>
</dbReference>
<organism evidence="12 13">
    <name type="scientific">Leuconostoc litchii</name>
    <dbReference type="NCBI Taxonomy" id="1981069"/>
    <lineage>
        <taxon>Bacteria</taxon>
        <taxon>Bacillati</taxon>
        <taxon>Bacillota</taxon>
        <taxon>Bacilli</taxon>
        <taxon>Lactobacillales</taxon>
        <taxon>Lactobacillaceae</taxon>
        <taxon>Leuconostoc</taxon>
    </lineage>
</organism>
<comment type="similarity">
    <text evidence="1">Belongs to the NAPRTase family.</text>
</comment>
<feature type="binding site" evidence="9">
    <location>
        <position position="202"/>
    </location>
    <ligand>
        <name>beta-nicotinamide D-ribonucleotide</name>
        <dbReference type="ChEBI" id="CHEBI:14649"/>
    </ligand>
</feature>
<evidence type="ECO:0000256" key="3">
    <source>
        <dbReference type="ARBA" id="ARBA00022676"/>
    </source>
</evidence>
<reference evidence="12 13" key="1">
    <citation type="submission" date="2019-01" db="EMBL/GenBank/DDBJ databases">
        <title>Leuconostoc litchii sp. nov., a novel lactic acid bacterium isolated from lychee.</title>
        <authorList>
            <person name="Wang L.-T."/>
        </authorList>
    </citation>
    <scope>NUCLEOTIDE SEQUENCE [LARGE SCALE GENOMIC DNA]</scope>
    <source>
        <strain evidence="12 13">MB7</strain>
    </source>
</reference>
<evidence type="ECO:0000256" key="4">
    <source>
        <dbReference type="ARBA" id="ARBA00022679"/>
    </source>
</evidence>
<dbReference type="GO" id="GO:0016874">
    <property type="term" value="F:ligase activity"/>
    <property type="evidence" value="ECO:0007669"/>
    <property type="project" value="UniProtKB-KW"/>
</dbReference>
<dbReference type="PANTHER" id="PTHR43816">
    <property type="entry name" value="NICOTINAMIDE PHOSPHORIBOSYLTRANSFERASE"/>
    <property type="match status" value="1"/>
</dbReference>
<dbReference type="SUPFAM" id="SSF51690">
    <property type="entry name" value="Nicotinate/Quinolinate PRTase C-terminal domain-like"/>
    <property type="match status" value="1"/>
</dbReference>
<dbReference type="InterPro" id="IPR041529">
    <property type="entry name" value="DUF5598"/>
</dbReference>
<evidence type="ECO:0000256" key="2">
    <source>
        <dbReference type="ARBA" id="ARBA00022642"/>
    </source>
</evidence>
<evidence type="ECO:0000313" key="13">
    <source>
        <dbReference type="Proteomes" id="UP000442244"/>
    </source>
</evidence>
<comment type="pathway">
    <text evidence="5">Cofactor biosynthesis; NAD(+) biosynthesis; nicotinamide D-ribonucleotide from 5-phospho-alpha-D-ribose 1-diphosphate and nicotinamide: step 1/1.</text>
</comment>
<dbReference type="Gene3D" id="3.20.20.70">
    <property type="entry name" value="Aldolase class I"/>
    <property type="match status" value="1"/>
</dbReference>
<dbReference type="Pfam" id="PF04095">
    <property type="entry name" value="NAPRTase"/>
    <property type="match status" value="1"/>
</dbReference>
<evidence type="ECO:0000256" key="1">
    <source>
        <dbReference type="ARBA" id="ARBA00010897"/>
    </source>
</evidence>
<name>A0A6P2CNK3_9LACO</name>
<dbReference type="InterPro" id="IPR016471">
    <property type="entry name" value="Nicotinamide_PRibTrfase"/>
</dbReference>
<keyword evidence="2" id="KW-0662">Pyridine nucleotide biosynthesis</keyword>
<comment type="catalytic activity">
    <reaction evidence="8">
        <text>beta-nicotinamide D-ribonucleotide + diphosphate = 5-phospho-alpha-D-ribose 1-diphosphate + nicotinamide + H(+)</text>
        <dbReference type="Rhea" id="RHEA:16149"/>
        <dbReference type="ChEBI" id="CHEBI:14649"/>
        <dbReference type="ChEBI" id="CHEBI:15378"/>
        <dbReference type="ChEBI" id="CHEBI:17154"/>
        <dbReference type="ChEBI" id="CHEBI:33019"/>
        <dbReference type="ChEBI" id="CHEBI:58017"/>
        <dbReference type="EC" id="2.4.2.12"/>
    </reaction>
    <physiologicalReaction direction="right-to-left" evidence="8">
        <dbReference type="Rhea" id="RHEA:16151"/>
    </physiologicalReaction>
</comment>
<dbReference type="InterPro" id="IPR013785">
    <property type="entry name" value="Aldolase_TIM"/>
</dbReference>
<evidence type="ECO:0000313" key="12">
    <source>
        <dbReference type="EMBL" id="TYC47144.1"/>
    </source>
</evidence>
<protein>
    <recommendedName>
        <fullName evidence="7">Nicotinamide phosphoribosyltransferase</fullName>
        <ecNumber evidence="6">2.4.2.12</ecNumber>
    </recommendedName>
</protein>
<evidence type="ECO:0000256" key="7">
    <source>
        <dbReference type="ARBA" id="ARBA00035036"/>
    </source>
</evidence>
<keyword evidence="3 12" id="KW-0328">Glycosyltransferase</keyword>
<dbReference type="GO" id="GO:0047280">
    <property type="term" value="F:nicotinamide phosphoribosyltransferase activity"/>
    <property type="evidence" value="ECO:0007669"/>
    <property type="project" value="UniProtKB-EC"/>
</dbReference>
<dbReference type="OrthoDB" id="394882at2"/>
<evidence type="ECO:0000259" key="10">
    <source>
        <dbReference type="Pfam" id="PF04095"/>
    </source>
</evidence>
<evidence type="ECO:0000256" key="5">
    <source>
        <dbReference type="ARBA" id="ARBA00035007"/>
    </source>
</evidence>
<sequence length="476" mass="53465">MTVQNPILNTDAYKLTHWKEYPEGLQKLYSYAEPRKGGRFDHINFFGLQMIIHDHFLTPITTEMIDEAERIAELTFGTKDYFHRAVWEKVRNLGYWPIKIKSLPEGIIIPTGNVVFTIESTQPWFATTLNALETVLMHVWYPTTIATNDYYIKKSLINFYQKTGTINNLSWAVNDFGARGVTSLEAAERGGAAHLLHFRGSDNMPATLAIEQIYGKSGLAMSVWATEHSVATAYGSGLGEFSYISEQIRKSDENTTLSIVIDSYDSYNFIDYVVGSKEIKQLIIARPGRTVFRPDSGDPIQMPLSIIEHLDIIFGHTMNDKGYKLLNHNVGILQGDGMNRETIISFYQTITEQGWSADNVAVGSGGGLLQEGFTRDTERFAIKAAFGIDRNGQPFNIQKHPKTDITKASKAGLLKVVDHDGVLETVPSISDGHDSDDMLRVIYEDGRYYPETFDIIRKRAKLAIQKATDINLDSTP</sequence>
<keyword evidence="13" id="KW-1185">Reference proteome</keyword>
<feature type="binding site" evidence="9">
    <location>
        <position position="179"/>
    </location>
    <ligand>
        <name>diphosphate</name>
        <dbReference type="ChEBI" id="CHEBI:33019"/>
    </ligand>
</feature>
<dbReference type="PIRSF" id="PIRSF005943">
    <property type="entry name" value="NMPRT"/>
    <property type="match status" value="1"/>
</dbReference>
<feature type="binding site" evidence="9">
    <location>
        <begin position="293"/>
        <end position="295"/>
    </location>
    <ligand>
        <name>beta-nicotinamide D-ribonucleotide</name>
        <dbReference type="ChEBI" id="CHEBI:14649"/>
    </ligand>
</feature>
<feature type="binding site" evidence="9">
    <location>
        <position position="228"/>
    </location>
    <ligand>
        <name>diphosphate</name>
        <dbReference type="ChEBI" id="CHEBI:33019"/>
    </ligand>
</feature>
<dbReference type="InterPro" id="IPR041525">
    <property type="entry name" value="N/Namide_PRibTrfase"/>
</dbReference>
<evidence type="ECO:0000256" key="6">
    <source>
        <dbReference type="ARBA" id="ARBA00035024"/>
    </source>
</evidence>
<keyword evidence="4 12" id="KW-0808">Transferase</keyword>
<dbReference type="AlphaFoldDB" id="A0A6P2CNK3"/>
<evidence type="ECO:0000259" key="11">
    <source>
        <dbReference type="Pfam" id="PF18127"/>
    </source>
</evidence>
<feature type="binding site" evidence="9">
    <location>
        <begin position="335"/>
        <end position="336"/>
    </location>
    <ligand>
        <name>beta-nicotinamide D-ribonucleotide</name>
        <dbReference type="ChEBI" id="CHEBI:14649"/>
    </ligand>
</feature>
<evidence type="ECO:0000256" key="9">
    <source>
        <dbReference type="PIRSR" id="PIRSR005943-1"/>
    </source>
</evidence>
<feature type="binding site" evidence="9">
    <location>
        <position position="366"/>
    </location>
    <ligand>
        <name>beta-nicotinamide D-ribonucleotide</name>
        <dbReference type="ChEBI" id="CHEBI:14649"/>
    </ligand>
</feature>
<dbReference type="Proteomes" id="UP000442244">
    <property type="component" value="Unassembled WGS sequence"/>
</dbReference>
<dbReference type="NCBIfam" id="NF006629">
    <property type="entry name" value="PRK09198.1"/>
    <property type="match status" value="1"/>
</dbReference>
<dbReference type="Pfam" id="PF18127">
    <property type="entry name" value="NAMPT_N"/>
    <property type="match status" value="1"/>
</dbReference>
<feature type="binding site" evidence="9">
    <location>
        <position position="375"/>
    </location>
    <ligand>
        <name>beta-nicotinamide D-ribonucleotide</name>
        <dbReference type="ChEBI" id="CHEBI:14649"/>
    </ligand>
</feature>
<dbReference type="EC" id="2.4.2.12" evidence="6"/>
<keyword evidence="12" id="KW-0436">Ligase</keyword>
<feature type="domain" description="Nicotinate/nicotinamide phosphoribosyltransferase" evidence="10">
    <location>
        <begin position="173"/>
        <end position="413"/>
    </location>
</feature>
<feature type="domain" description="Nicotinamide phosphoribosyltransferase N-terminal" evidence="11">
    <location>
        <begin position="7"/>
        <end position="99"/>
    </location>
</feature>
<comment type="caution">
    <text evidence="12">The sequence shown here is derived from an EMBL/GenBank/DDBJ whole genome shotgun (WGS) entry which is preliminary data.</text>
</comment>
<gene>
    <name evidence="12" type="ORF">ESZ47_03140</name>
</gene>